<dbReference type="EMBL" id="QVMU01000031">
    <property type="protein sequence ID" value="RJX65874.1"/>
    <property type="molecule type" value="Genomic_DNA"/>
</dbReference>
<dbReference type="Proteomes" id="UP000273252">
    <property type="component" value="Unassembled WGS sequence"/>
</dbReference>
<dbReference type="RefSeq" id="WP_120035001.1">
    <property type="nucleotide sequence ID" value="NZ_QVMU01000031.1"/>
</dbReference>
<comment type="caution">
    <text evidence="1">The sequence shown here is derived from an EMBL/GenBank/DDBJ whole genome shotgun (WGS) entry which is preliminary data.</text>
</comment>
<keyword evidence="2" id="KW-1185">Reference proteome</keyword>
<evidence type="ECO:0000313" key="2">
    <source>
        <dbReference type="Proteomes" id="UP000273252"/>
    </source>
</evidence>
<proteinExistence type="predicted"/>
<protein>
    <submittedName>
        <fullName evidence="1">Uncharacterized protein</fullName>
    </submittedName>
</protein>
<dbReference type="AlphaFoldDB" id="A0A3A6QW51"/>
<accession>A0A3A6QW51</accession>
<reference evidence="1 2" key="1">
    <citation type="submission" date="2018-08" db="EMBL/GenBank/DDBJ databases">
        <title>Vibrio isolated from the Eastern China Marginal Seas.</title>
        <authorList>
            <person name="Li Y."/>
        </authorList>
    </citation>
    <scope>NUCLEOTIDE SEQUENCE [LARGE SCALE GENOMIC DNA]</scope>
    <source>
        <strain evidence="1 2">BEI233</strain>
    </source>
</reference>
<evidence type="ECO:0000313" key="1">
    <source>
        <dbReference type="EMBL" id="RJX65874.1"/>
    </source>
</evidence>
<gene>
    <name evidence="1" type="ORF">DZ860_21180</name>
</gene>
<name>A0A3A6QW51_9VIBR</name>
<organism evidence="1 2">
    <name type="scientific">Vibrio sinensis</name>
    <dbReference type="NCBI Taxonomy" id="2302434"/>
    <lineage>
        <taxon>Bacteria</taxon>
        <taxon>Pseudomonadati</taxon>
        <taxon>Pseudomonadota</taxon>
        <taxon>Gammaproteobacteria</taxon>
        <taxon>Vibrionales</taxon>
        <taxon>Vibrionaceae</taxon>
        <taxon>Vibrio</taxon>
    </lineage>
</organism>
<sequence>MKNIHITSPLAIKQAYLEKLKAFCLTAPEKDIVLFFDKCHLGNHCIEHSFNPERYHQELSCGQGSESSDILTSCRLCRTFMRVVIDAVPQRPELKAFFKREPATCSICAEGKQEDLSY</sequence>